<evidence type="ECO:0008006" key="3">
    <source>
        <dbReference type="Google" id="ProtNLM"/>
    </source>
</evidence>
<sequence>MLDKRNEPDWADMRNNRTNRCDCDCNGVGQPNEGCCRGSNLRPPGIRRTSTRGVYFADADLRCSGVFCEGFDQDTIYEWSLISISGNPRIVGDSRKVGNDRVEVAGSGEFELDVRVTFRCRAENETDTVDCVRTAIREFKQ</sequence>
<dbReference type="EMBL" id="JAUSTW010000011">
    <property type="protein sequence ID" value="MDQ0201732.1"/>
    <property type="molecule type" value="Genomic_DNA"/>
</dbReference>
<protein>
    <recommendedName>
        <fullName evidence="3">Ig-like domain-containing protein</fullName>
    </recommendedName>
</protein>
<name>A0ABT9Y3G2_9BACI</name>
<reference evidence="1 2" key="1">
    <citation type="submission" date="2023-07" db="EMBL/GenBank/DDBJ databases">
        <title>Genomic Encyclopedia of Type Strains, Phase IV (KMG-IV): sequencing the most valuable type-strain genomes for metagenomic binning, comparative biology and taxonomic classification.</title>
        <authorList>
            <person name="Goeker M."/>
        </authorList>
    </citation>
    <scope>NUCLEOTIDE SEQUENCE [LARGE SCALE GENOMIC DNA]</scope>
    <source>
        <strain evidence="1 2">DSM 27594</strain>
    </source>
</reference>
<proteinExistence type="predicted"/>
<organism evidence="1 2">
    <name type="scientific">Neobacillus ginsengisoli</name>
    <dbReference type="NCBI Taxonomy" id="904295"/>
    <lineage>
        <taxon>Bacteria</taxon>
        <taxon>Bacillati</taxon>
        <taxon>Bacillota</taxon>
        <taxon>Bacilli</taxon>
        <taxon>Bacillales</taxon>
        <taxon>Bacillaceae</taxon>
        <taxon>Neobacillus</taxon>
    </lineage>
</organism>
<dbReference type="RefSeq" id="WP_307413308.1">
    <property type="nucleotide sequence ID" value="NZ_JAUSTW010000011.1"/>
</dbReference>
<evidence type="ECO:0000313" key="1">
    <source>
        <dbReference type="EMBL" id="MDQ0201732.1"/>
    </source>
</evidence>
<dbReference type="Proteomes" id="UP001224122">
    <property type="component" value="Unassembled WGS sequence"/>
</dbReference>
<evidence type="ECO:0000313" key="2">
    <source>
        <dbReference type="Proteomes" id="UP001224122"/>
    </source>
</evidence>
<keyword evidence="2" id="KW-1185">Reference proteome</keyword>
<gene>
    <name evidence="1" type="ORF">J2S10_004942</name>
</gene>
<comment type="caution">
    <text evidence="1">The sequence shown here is derived from an EMBL/GenBank/DDBJ whole genome shotgun (WGS) entry which is preliminary data.</text>
</comment>
<accession>A0ABT9Y3G2</accession>